<evidence type="ECO:0000313" key="2">
    <source>
        <dbReference type="Proteomes" id="UP001595752"/>
    </source>
</evidence>
<reference evidence="2" key="1">
    <citation type="journal article" date="2019" name="Int. J. Syst. Evol. Microbiol.">
        <title>The Global Catalogue of Microorganisms (GCM) 10K type strain sequencing project: providing services to taxonomists for standard genome sequencing and annotation.</title>
        <authorList>
            <consortium name="The Broad Institute Genomics Platform"/>
            <consortium name="The Broad Institute Genome Sequencing Center for Infectious Disease"/>
            <person name="Wu L."/>
            <person name="Ma J."/>
        </authorList>
    </citation>
    <scope>NUCLEOTIDE SEQUENCE [LARGE SCALE GENOMIC DNA]</scope>
    <source>
        <strain evidence="2">CCUG 61889</strain>
    </source>
</reference>
<accession>A0ABV8B245</accession>
<comment type="caution">
    <text evidence="1">The sequence shown here is derived from an EMBL/GenBank/DDBJ whole genome shotgun (WGS) entry which is preliminary data.</text>
</comment>
<proteinExistence type="predicted"/>
<sequence>MENRTPFYFADYIWKNEKGHTTYGMLLVKRPDMDNEYDLHILLKEAYTQNKKIAITMVYDNREQSLDGYVVHISKEEDVFTFMDTNGVKLVIDFYDVVEIDFQD</sequence>
<dbReference type="Proteomes" id="UP001595752">
    <property type="component" value="Unassembled WGS sequence"/>
</dbReference>
<dbReference type="EMBL" id="JBHRZT010000052">
    <property type="protein sequence ID" value="MFC3884353.1"/>
    <property type="molecule type" value="Genomic_DNA"/>
</dbReference>
<organism evidence="1 2">
    <name type="scientific">Bacillus songklensis</name>
    <dbReference type="NCBI Taxonomy" id="1069116"/>
    <lineage>
        <taxon>Bacteria</taxon>
        <taxon>Bacillati</taxon>
        <taxon>Bacillota</taxon>
        <taxon>Bacilli</taxon>
        <taxon>Bacillales</taxon>
        <taxon>Bacillaceae</taxon>
        <taxon>Bacillus</taxon>
    </lineage>
</organism>
<evidence type="ECO:0008006" key="3">
    <source>
        <dbReference type="Google" id="ProtNLM"/>
    </source>
</evidence>
<protein>
    <recommendedName>
        <fullName evidence="3">YolD-like protein</fullName>
    </recommendedName>
</protein>
<dbReference type="RefSeq" id="WP_377915720.1">
    <property type="nucleotide sequence ID" value="NZ_JBHRZT010000052.1"/>
</dbReference>
<keyword evidence="2" id="KW-1185">Reference proteome</keyword>
<evidence type="ECO:0000313" key="1">
    <source>
        <dbReference type="EMBL" id="MFC3884353.1"/>
    </source>
</evidence>
<gene>
    <name evidence="1" type="ORF">ACFOU2_12930</name>
</gene>
<name>A0ABV8B245_9BACI</name>